<protein>
    <submittedName>
        <fullName evidence="2">Uncharacterized protein</fullName>
    </submittedName>
</protein>
<proteinExistence type="predicted"/>
<sequence length="141" mass="14989">MSSFNANTIVVTNDNILQPAKEKDAMKGRVSKPSSKIAARLQHSITPPPPLASSGYHQPTVPVPPKEMKEAACQTLSTGDIVITKIFFREDQDKKAQSDKTVTTVTNNTPVAGDMLKKNGTTAGGELLMNASSPQPQAQSA</sequence>
<feature type="compositionally biased region" description="Polar residues" evidence="1">
    <location>
        <begin position="130"/>
        <end position="141"/>
    </location>
</feature>
<evidence type="ECO:0000313" key="2">
    <source>
        <dbReference type="EnsemblMetazoa" id="ACUA022850-PA"/>
    </source>
</evidence>
<name>A0A182MNZ2_9DIPT</name>
<dbReference type="STRING" id="139723.A0A182MNZ2"/>
<dbReference type="Proteomes" id="UP000075883">
    <property type="component" value="Unassembled WGS sequence"/>
</dbReference>
<dbReference type="AlphaFoldDB" id="A0A182MNZ2"/>
<accession>A0A182MNZ2</accession>
<reference evidence="2" key="2">
    <citation type="submission" date="2020-05" db="UniProtKB">
        <authorList>
            <consortium name="EnsemblMetazoa"/>
        </authorList>
    </citation>
    <scope>IDENTIFICATION</scope>
    <source>
        <strain evidence="2">A-37</strain>
    </source>
</reference>
<dbReference type="EMBL" id="AXCM01023789">
    <property type="status" value="NOT_ANNOTATED_CDS"/>
    <property type="molecule type" value="Genomic_DNA"/>
</dbReference>
<evidence type="ECO:0000256" key="1">
    <source>
        <dbReference type="SAM" id="MobiDB-lite"/>
    </source>
</evidence>
<evidence type="ECO:0000313" key="3">
    <source>
        <dbReference type="Proteomes" id="UP000075883"/>
    </source>
</evidence>
<dbReference type="VEuPathDB" id="VectorBase:ACUA022850"/>
<reference evidence="3" key="1">
    <citation type="submission" date="2013-09" db="EMBL/GenBank/DDBJ databases">
        <title>The Genome Sequence of Anopheles culicifacies species A.</title>
        <authorList>
            <consortium name="The Broad Institute Genomics Platform"/>
            <person name="Neafsey D.E."/>
            <person name="Besansky N."/>
            <person name="Howell P."/>
            <person name="Walton C."/>
            <person name="Young S.K."/>
            <person name="Zeng Q."/>
            <person name="Gargeya S."/>
            <person name="Fitzgerald M."/>
            <person name="Haas B."/>
            <person name="Abouelleil A."/>
            <person name="Allen A.W."/>
            <person name="Alvarado L."/>
            <person name="Arachchi H.M."/>
            <person name="Berlin A.M."/>
            <person name="Chapman S.B."/>
            <person name="Gainer-Dewar J."/>
            <person name="Goldberg J."/>
            <person name="Griggs A."/>
            <person name="Gujja S."/>
            <person name="Hansen M."/>
            <person name="Howarth C."/>
            <person name="Imamovic A."/>
            <person name="Ireland A."/>
            <person name="Larimer J."/>
            <person name="McCowan C."/>
            <person name="Murphy C."/>
            <person name="Pearson M."/>
            <person name="Poon T.W."/>
            <person name="Priest M."/>
            <person name="Roberts A."/>
            <person name="Saif S."/>
            <person name="Shea T."/>
            <person name="Sisk P."/>
            <person name="Sykes S."/>
            <person name="Wortman J."/>
            <person name="Nusbaum C."/>
            <person name="Birren B."/>
        </authorList>
    </citation>
    <scope>NUCLEOTIDE SEQUENCE [LARGE SCALE GENOMIC DNA]</scope>
    <source>
        <strain evidence="3">A-37</strain>
    </source>
</reference>
<feature type="region of interest" description="Disordered" evidence="1">
    <location>
        <begin position="92"/>
        <end position="141"/>
    </location>
</feature>
<dbReference type="EnsemblMetazoa" id="ACUA022850-RA">
    <property type="protein sequence ID" value="ACUA022850-PA"/>
    <property type="gene ID" value="ACUA022850"/>
</dbReference>
<organism evidence="2 3">
    <name type="scientific">Anopheles culicifacies</name>
    <dbReference type="NCBI Taxonomy" id="139723"/>
    <lineage>
        <taxon>Eukaryota</taxon>
        <taxon>Metazoa</taxon>
        <taxon>Ecdysozoa</taxon>
        <taxon>Arthropoda</taxon>
        <taxon>Hexapoda</taxon>
        <taxon>Insecta</taxon>
        <taxon>Pterygota</taxon>
        <taxon>Neoptera</taxon>
        <taxon>Endopterygota</taxon>
        <taxon>Diptera</taxon>
        <taxon>Nematocera</taxon>
        <taxon>Culicoidea</taxon>
        <taxon>Culicidae</taxon>
        <taxon>Anophelinae</taxon>
        <taxon>Anopheles</taxon>
        <taxon>culicifacies species complex</taxon>
    </lineage>
</organism>
<keyword evidence="3" id="KW-1185">Reference proteome</keyword>
<feature type="region of interest" description="Disordered" evidence="1">
    <location>
        <begin position="44"/>
        <end position="68"/>
    </location>
</feature>